<dbReference type="EMBL" id="JAAGVB010000011">
    <property type="protein sequence ID" value="NEW32785.1"/>
    <property type="molecule type" value="Genomic_DNA"/>
</dbReference>
<evidence type="ECO:0000313" key="2">
    <source>
        <dbReference type="Proteomes" id="UP000471166"/>
    </source>
</evidence>
<dbReference type="AlphaFoldDB" id="A0A6P1CRL8"/>
<dbReference type="Proteomes" id="UP000471166">
    <property type="component" value="Unassembled WGS sequence"/>
</dbReference>
<accession>A0A6P1CRL8</accession>
<reference evidence="1 2" key="1">
    <citation type="submission" date="2020-01" db="EMBL/GenBank/DDBJ databases">
        <title>Genetics and antimicrobial susceptibilities of Nocardia species isolated from the soil; a comparison with species isolated from humans.</title>
        <authorList>
            <person name="Carrasco G."/>
            <person name="Monzon S."/>
            <person name="Sansegundo M."/>
            <person name="Garcia E."/>
            <person name="Garrido N."/>
            <person name="Medina M.J."/>
            <person name="Villalon P."/>
            <person name="Ramirez-Arocha A.C."/>
            <person name="Jimenez P."/>
            <person name="Cuesta I."/>
            <person name="Valdezate S."/>
        </authorList>
    </citation>
    <scope>NUCLEOTIDE SEQUENCE [LARGE SCALE GENOMIC DNA]</scope>
    <source>
        <strain evidence="1 2">CNM20110626</strain>
    </source>
</reference>
<evidence type="ECO:0000313" key="1">
    <source>
        <dbReference type="EMBL" id="NEW32785.1"/>
    </source>
</evidence>
<protein>
    <submittedName>
        <fullName evidence="1">Uncharacterized protein</fullName>
    </submittedName>
</protein>
<organism evidence="1 2">
    <name type="scientific">Nocardia cyriacigeorgica</name>
    <dbReference type="NCBI Taxonomy" id="135487"/>
    <lineage>
        <taxon>Bacteria</taxon>
        <taxon>Bacillati</taxon>
        <taxon>Actinomycetota</taxon>
        <taxon>Actinomycetes</taxon>
        <taxon>Mycobacteriales</taxon>
        <taxon>Nocardiaceae</taxon>
        <taxon>Nocardia</taxon>
    </lineage>
</organism>
<name>A0A6P1CRL8_9NOCA</name>
<proteinExistence type="predicted"/>
<gene>
    <name evidence="1" type="ORF">GV791_09445</name>
</gene>
<comment type="caution">
    <text evidence="1">The sequence shown here is derived from an EMBL/GenBank/DDBJ whole genome shotgun (WGS) entry which is preliminary data.</text>
</comment>
<sequence>MIWQLADSAEPLVAWRLVDQPRVVERSMIADFTVLRGRRLFANRMD</sequence>